<evidence type="ECO:0000259" key="1">
    <source>
        <dbReference type="Pfam" id="PF10137"/>
    </source>
</evidence>
<evidence type="ECO:0000313" key="3">
    <source>
        <dbReference type="Proteomes" id="UP000239340"/>
    </source>
</evidence>
<protein>
    <recommendedName>
        <fullName evidence="1">CD-NTase-associated protein 12/Pycsar effector protein TIR domain-containing protein</fullName>
    </recommendedName>
</protein>
<feature type="domain" description="CD-NTase-associated protein 12/Pycsar effector protein TIR" evidence="1">
    <location>
        <begin position="67"/>
        <end position="141"/>
    </location>
</feature>
<sequence length="347" mass="38604">MGAVVSSAAKKSGEAAVQPTPKKLRLFYAWQSDLPSKANRNGIRDALKAVAKKVQPGVNLSVDEATRDTPGSPNIPAKIMEKIRTCDLFVADVTTIVGKAGESRPCANPNVIFELGYAVAHVGWDRIILVINGKVSQLSDLPFDFDRHRAMVYEHDEKPTAEQKEALAKDLKGAIDLIAKHDPPRPKDIDGQSEEQVRKRRDVTNITWALEQVHQPSIDDLIADLPYKLSDKALWYFECFKGVVTNSLFHINDAAVAKLCKKMLDGWTMALSAGEHYQMSSNPHYYVWVGNQPSASKAEDRVMKGALMLAKARKALLDKVRKDYVEVDVEAASRKAFHAYRDELVDH</sequence>
<gene>
    <name evidence="2" type="ORF">NXT3_CH01650</name>
</gene>
<name>A0A2L0H414_RHIFR</name>
<dbReference type="Proteomes" id="UP000239340">
    <property type="component" value="Chromosome"/>
</dbReference>
<dbReference type="GO" id="GO:0050135">
    <property type="term" value="F:NADP+ nucleosidase activity"/>
    <property type="evidence" value="ECO:0007669"/>
    <property type="project" value="InterPro"/>
</dbReference>
<accession>A0A2L0H414</accession>
<organism evidence="2 3">
    <name type="scientific">Rhizobium fredii</name>
    <name type="common">Sinorhizobium fredii</name>
    <dbReference type="NCBI Taxonomy" id="380"/>
    <lineage>
        <taxon>Bacteria</taxon>
        <taxon>Pseudomonadati</taxon>
        <taxon>Pseudomonadota</taxon>
        <taxon>Alphaproteobacteria</taxon>
        <taxon>Hyphomicrobiales</taxon>
        <taxon>Rhizobiaceae</taxon>
        <taxon>Sinorhizobium/Ensifer group</taxon>
        <taxon>Sinorhizobium</taxon>
    </lineage>
</organism>
<dbReference type="EMBL" id="CP024307">
    <property type="protein sequence ID" value="AUX76225.1"/>
    <property type="molecule type" value="Genomic_DNA"/>
</dbReference>
<proteinExistence type="predicted"/>
<reference evidence="2 3" key="1">
    <citation type="submission" date="2017-10" db="EMBL/GenBank/DDBJ databases">
        <title>Analysis of the genome sequences of Rhizobium populations associated to common bean (phaseolus vulgaris).</title>
        <authorList>
            <person name="Bustos P."/>
            <person name="Santamaria R.I."/>
            <person name="Miranda-Sanchez F."/>
            <person name="Perez-Carrascal O."/>
            <person name="Juarez S."/>
            <person name="Lozano L."/>
            <person name="Martinez-Flores I."/>
            <person name="Vinuesa P."/>
            <person name="Martinez-Romero E."/>
            <person name="Cevallos M.A."/>
            <person name="Romero D."/>
            <person name="Davila G."/>
            <person name="Gonzalez V."/>
        </authorList>
    </citation>
    <scope>NUCLEOTIDE SEQUENCE [LARGE SCALE GENOMIC DNA]</scope>
    <source>
        <strain evidence="2 3">NXT3</strain>
    </source>
</reference>
<dbReference type="Pfam" id="PF10137">
    <property type="entry name" value="CAP12-PCTIR_TIR"/>
    <property type="match status" value="1"/>
</dbReference>
<evidence type="ECO:0000313" key="2">
    <source>
        <dbReference type="EMBL" id="AUX76225.1"/>
    </source>
</evidence>
<dbReference type="InterPro" id="IPR019302">
    <property type="entry name" value="CAP12/PCTIR_TIR_dom"/>
</dbReference>
<dbReference type="AlphaFoldDB" id="A0A2L0H414"/>